<feature type="domain" description="HTH cro/C1-type" evidence="1">
    <location>
        <begin position="11"/>
        <end position="65"/>
    </location>
</feature>
<protein>
    <recommendedName>
        <fullName evidence="1">HTH cro/C1-type domain-containing protein</fullName>
    </recommendedName>
</protein>
<dbReference type="SUPFAM" id="SSF47413">
    <property type="entry name" value="lambda repressor-like DNA-binding domains"/>
    <property type="match status" value="1"/>
</dbReference>
<dbReference type="Pfam" id="PF13560">
    <property type="entry name" value="HTH_31"/>
    <property type="match status" value="1"/>
</dbReference>
<accession>A0A4Y3KEI5</accession>
<keyword evidence="3" id="KW-1185">Reference proteome</keyword>
<proteinExistence type="predicted"/>
<name>A0A4Y3KEI5_CELUD</name>
<dbReference type="InterPro" id="IPR010982">
    <property type="entry name" value="Lambda_DNA-bd_dom_sf"/>
</dbReference>
<dbReference type="SMART" id="SM00530">
    <property type="entry name" value="HTH_XRE"/>
    <property type="match status" value="1"/>
</dbReference>
<dbReference type="EMBL" id="BJLP01000027">
    <property type="protein sequence ID" value="GEA81340.1"/>
    <property type="molecule type" value="Genomic_DNA"/>
</dbReference>
<dbReference type="Proteomes" id="UP000315842">
    <property type="component" value="Unassembled WGS sequence"/>
</dbReference>
<evidence type="ECO:0000313" key="3">
    <source>
        <dbReference type="Proteomes" id="UP000315842"/>
    </source>
</evidence>
<dbReference type="PROSITE" id="PS50943">
    <property type="entry name" value="HTH_CROC1"/>
    <property type="match status" value="1"/>
</dbReference>
<evidence type="ECO:0000313" key="2">
    <source>
        <dbReference type="EMBL" id="GEA81340.1"/>
    </source>
</evidence>
<gene>
    <name evidence="2" type="ORF">CUD01_17840</name>
</gene>
<organism evidence="2 3">
    <name type="scientific">Cellulomonas uda</name>
    <dbReference type="NCBI Taxonomy" id="1714"/>
    <lineage>
        <taxon>Bacteria</taxon>
        <taxon>Bacillati</taxon>
        <taxon>Actinomycetota</taxon>
        <taxon>Actinomycetes</taxon>
        <taxon>Micrococcales</taxon>
        <taxon>Cellulomonadaceae</taxon>
        <taxon>Cellulomonas</taxon>
    </lineage>
</organism>
<sequence>MERQTTAGEVLRRAREARRESLRQAAAQLEVAPSHLSRLERGEKSASKELLWRAARYYDLRPEDVGAQDVPEDIREILRAHPEIVWELRQRYGQ</sequence>
<dbReference type="GO" id="GO:0003677">
    <property type="term" value="F:DNA binding"/>
    <property type="evidence" value="ECO:0007669"/>
    <property type="project" value="InterPro"/>
</dbReference>
<dbReference type="AlphaFoldDB" id="A0A4Y3KEI5"/>
<comment type="caution">
    <text evidence="2">The sequence shown here is derived from an EMBL/GenBank/DDBJ whole genome shotgun (WGS) entry which is preliminary data.</text>
</comment>
<evidence type="ECO:0000259" key="1">
    <source>
        <dbReference type="PROSITE" id="PS50943"/>
    </source>
</evidence>
<dbReference type="CDD" id="cd00093">
    <property type="entry name" value="HTH_XRE"/>
    <property type="match status" value="1"/>
</dbReference>
<dbReference type="RefSeq" id="WP_141320453.1">
    <property type="nucleotide sequence ID" value="NZ_BJLP01000027.1"/>
</dbReference>
<dbReference type="Gene3D" id="1.10.260.40">
    <property type="entry name" value="lambda repressor-like DNA-binding domains"/>
    <property type="match status" value="1"/>
</dbReference>
<dbReference type="InterPro" id="IPR001387">
    <property type="entry name" value="Cro/C1-type_HTH"/>
</dbReference>
<reference evidence="2 3" key="1">
    <citation type="submission" date="2019-06" db="EMBL/GenBank/DDBJ databases">
        <title>Whole genome shotgun sequence of Cellulomonas uda NBRC 3747.</title>
        <authorList>
            <person name="Hosoyama A."/>
            <person name="Uohara A."/>
            <person name="Ohji S."/>
            <person name="Ichikawa N."/>
        </authorList>
    </citation>
    <scope>NUCLEOTIDE SEQUENCE [LARGE SCALE GENOMIC DNA]</scope>
    <source>
        <strain evidence="2 3">NBRC 3747</strain>
    </source>
</reference>